<feature type="signal peptide" evidence="2">
    <location>
        <begin position="1"/>
        <end position="32"/>
    </location>
</feature>
<dbReference type="Pfam" id="PF19871">
    <property type="entry name" value="DUF6344"/>
    <property type="match status" value="1"/>
</dbReference>
<keyword evidence="2" id="KW-0732">Signal</keyword>
<keyword evidence="4" id="KW-1185">Reference proteome</keyword>
<evidence type="ECO:0000313" key="4">
    <source>
        <dbReference type="Proteomes" id="UP000315226"/>
    </source>
</evidence>
<dbReference type="AlphaFoldDB" id="A0A4Y3RPT0"/>
<sequence length="129" mass="13005">MATAKVKQFWTAFISVLFALLASVGLASTAAAAQQPAVQQPEEPAGSAATAAVPATGERTHASVPAQRTHRWPLAGDRSLPPTIKQRIGAEAHGSSPSVRHRHAGGSAESDPVALTELALAATAPAAGA</sequence>
<evidence type="ECO:0008006" key="5">
    <source>
        <dbReference type="Google" id="ProtNLM"/>
    </source>
</evidence>
<evidence type="ECO:0000313" key="3">
    <source>
        <dbReference type="EMBL" id="GEB59555.1"/>
    </source>
</evidence>
<dbReference type="OrthoDB" id="4327235at2"/>
<evidence type="ECO:0000256" key="2">
    <source>
        <dbReference type="SAM" id="SignalP"/>
    </source>
</evidence>
<proteinExistence type="predicted"/>
<dbReference type="Proteomes" id="UP000315226">
    <property type="component" value="Unassembled WGS sequence"/>
</dbReference>
<feature type="chain" id="PRO_5021466466" description="Secreted protein" evidence="2">
    <location>
        <begin position="33"/>
        <end position="129"/>
    </location>
</feature>
<feature type="region of interest" description="Disordered" evidence="1">
    <location>
        <begin position="31"/>
        <end position="112"/>
    </location>
</feature>
<accession>A0A4Y3RPT0</accession>
<organism evidence="3 4">
    <name type="scientific">Streptomyces gardneri</name>
    <dbReference type="NCBI Taxonomy" id="66892"/>
    <lineage>
        <taxon>Bacteria</taxon>
        <taxon>Bacillati</taxon>
        <taxon>Actinomycetota</taxon>
        <taxon>Actinomycetes</taxon>
        <taxon>Kitasatosporales</taxon>
        <taxon>Streptomycetaceae</taxon>
        <taxon>Streptomyces</taxon>
    </lineage>
</organism>
<dbReference type="EMBL" id="BJMN01000034">
    <property type="protein sequence ID" value="GEB59555.1"/>
    <property type="molecule type" value="Genomic_DNA"/>
</dbReference>
<feature type="compositionally biased region" description="Low complexity" evidence="1">
    <location>
        <begin position="31"/>
        <end position="57"/>
    </location>
</feature>
<dbReference type="InterPro" id="IPR045925">
    <property type="entry name" value="DUF6344"/>
</dbReference>
<protein>
    <recommendedName>
        <fullName evidence="5">Secreted protein</fullName>
    </recommendedName>
</protein>
<gene>
    <name evidence="3" type="ORF">SGA01_51600</name>
</gene>
<evidence type="ECO:0000256" key="1">
    <source>
        <dbReference type="SAM" id="MobiDB-lite"/>
    </source>
</evidence>
<comment type="caution">
    <text evidence="3">The sequence shown here is derived from an EMBL/GenBank/DDBJ whole genome shotgun (WGS) entry which is preliminary data.</text>
</comment>
<reference evidence="3 4" key="1">
    <citation type="submission" date="2019-06" db="EMBL/GenBank/DDBJ databases">
        <title>Whole genome shotgun sequence of Streptomyces gardneri NBRC 12865.</title>
        <authorList>
            <person name="Hosoyama A."/>
            <person name="Uohara A."/>
            <person name="Ohji S."/>
            <person name="Ichikawa N."/>
        </authorList>
    </citation>
    <scope>NUCLEOTIDE SEQUENCE [LARGE SCALE GENOMIC DNA]</scope>
    <source>
        <strain evidence="3 4">NBRC 12865</strain>
    </source>
</reference>
<name>A0A4Y3RPT0_9ACTN</name>
<dbReference type="RefSeq" id="WP_141298788.1">
    <property type="nucleotide sequence ID" value="NZ_BJMN01000034.1"/>
</dbReference>